<feature type="compositionally biased region" description="Basic and acidic residues" evidence="1">
    <location>
        <begin position="85"/>
        <end position="94"/>
    </location>
</feature>
<proteinExistence type="predicted"/>
<feature type="region of interest" description="Disordered" evidence="1">
    <location>
        <begin position="486"/>
        <end position="546"/>
    </location>
</feature>
<feature type="region of interest" description="Disordered" evidence="1">
    <location>
        <begin position="1"/>
        <end position="94"/>
    </location>
</feature>
<feature type="compositionally biased region" description="Basic and acidic residues" evidence="1">
    <location>
        <begin position="57"/>
        <end position="69"/>
    </location>
</feature>
<dbReference type="Proteomes" id="UP000815677">
    <property type="component" value="Unassembled WGS sequence"/>
</dbReference>
<keyword evidence="3" id="KW-1185">Reference proteome</keyword>
<feature type="compositionally biased region" description="Basic and acidic residues" evidence="1">
    <location>
        <begin position="37"/>
        <end position="50"/>
    </location>
</feature>
<sequence>MSPSETAPSPVVASPQGSDEETAGSAPSGAASTLESSDSRPSKPAERSEDQPATGEKSNEPPEGPRVENDDVGQAGPPKGKKRKPKDERLNKKNWTDGIRNEILGKYIERYGNAKRAGNGQHDVCLQKILHEYHFHIPWGLPDAQEPPLPLRPYDPHASLVDEDDNLTENEKVEKAEYMVKTKKRIKAWFEYRLKTASSTPRGTKLTEFKAAYEVLLLRLAGLEPPGRKCLGYQQLMRDDWHRILQPIIDREWAKVPAIGEDGKPKPRKPPIGFGPDIARLLWDDGLPEKLSQEQKDEYDARAERESEAAKKAWEEKEKVWPDPTRVRAVVKGAFCAGQMFACSHNNRAIDHAATMILPILEGLAEAAGVHALLTFVYASAKITRESASRTGAASLPPSECIGHEDDENDDGDASRSPSPPPTASSSRKMKRKAAPKQPATLTGTRTTSNAKTQQTQDAESSSGVNGSASSLAKILNDNSLVRLQTPSSDAVDESETETTESDGSEDQNEVDGKRKAKSQRGQGGQKRPKRAEETPEERSERELEAARAYEAQVARNKARNLKLLEELGLRHAAEGYTDPTKKPKAPRAPRKKRDEPLIPTRRSSRNTKNTDIDKPHAVVAADDAPAPKTDSIVTTTDDAPANPNVVTAVTPVDNEKEVDTAGVDSETVPMDLDADEADDEAGVVSHVPYPPDIADWLRLPWAQIADDVVHDDWPHLLRDFCDLERAYGWENNGALLMTSERPSELTQWVRNGRKAFSKTQIKNAQKFEQKWSAWWSHLQPAWRKVGDNTSENTAGDWGVLRAPGKNGLLLFVAGLFWWGKIEKTRYQTVTAAWVEAMTDVLVVLKEMLRVEKGNEGTKAV</sequence>
<reference evidence="2" key="1">
    <citation type="submission" date="2014-09" db="EMBL/GenBank/DDBJ databases">
        <title>Genome sequence of the luminous mushroom Mycena chlorophos for searching fungal bioluminescence genes.</title>
        <authorList>
            <person name="Tanaka Y."/>
            <person name="Kasuga D."/>
            <person name="Oba Y."/>
            <person name="Hase S."/>
            <person name="Sato K."/>
            <person name="Oba Y."/>
            <person name="Sakakibara Y."/>
        </authorList>
    </citation>
    <scope>NUCLEOTIDE SEQUENCE</scope>
</reference>
<protein>
    <submittedName>
        <fullName evidence="2">Uncharacterized protein</fullName>
    </submittedName>
</protein>
<feature type="compositionally biased region" description="Basic and acidic residues" evidence="1">
    <location>
        <begin position="531"/>
        <end position="546"/>
    </location>
</feature>
<evidence type="ECO:0000256" key="1">
    <source>
        <dbReference type="SAM" id="MobiDB-lite"/>
    </source>
</evidence>
<accession>A0ABQ0L739</accession>
<gene>
    <name evidence="2" type="ORF">MCHLO_03805</name>
</gene>
<feature type="compositionally biased region" description="Low complexity" evidence="1">
    <location>
        <begin position="23"/>
        <end position="32"/>
    </location>
</feature>
<feature type="compositionally biased region" description="Acidic residues" evidence="1">
    <location>
        <begin position="491"/>
        <end position="510"/>
    </location>
</feature>
<feature type="compositionally biased region" description="Basic residues" evidence="1">
    <location>
        <begin position="583"/>
        <end position="592"/>
    </location>
</feature>
<organism evidence="2 3">
    <name type="scientific">Mycena chlorophos</name>
    <name type="common">Agaric fungus</name>
    <name type="synonym">Agaricus chlorophos</name>
    <dbReference type="NCBI Taxonomy" id="658473"/>
    <lineage>
        <taxon>Eukaryota</taxon>
        <taxon>Fungi</taxon>
        <taxon>Dikarya</taxon>
        <taxon>Basidiomycota</taxon>
        <taxon>Agaricomycotina</taxon>
        <taxon>Agaricomycetes</taxon>
        <taxon>Agaricomycetidae</taxon>
        <taxon>Agaricales</taxon>
        <taxon>Marasmiineae</taxon>
        <taxon>Mycenaceae</taxon>
        <taxon>Mycena</taxon>
    </lineage>
</organism>
<evidence type="ECO:0000313" key="3">
    <source>
        <dbReference type="Proteomes" id="UP000815677"/>
    </source>
</evidence>
<dbReference type="EMBL" id="DF842191">
    <property type="protein sequence ID" value="GAT46269.1"/>
    <property type="molecule type" value="Genomic_DNA"/>
</dbReference>
<feature type="region of interest" description="Disordered" evidence="1">
    <location>
        <begin position="387"/>
        <end position="469"/>
    </location>
</feature>
<feature type="compositionally biased region" description="Polar residues" evidence="1">
    <location>
        <begin position="440"/>
        <end position="460"/>
    </location>
</feature>
<evidence type="ECO:0000313" key="2">
    <source>
        <dbReference type="EMBL" id="GAT46269.1"/>
    </source>
</evidence>
<feature type="region of interest" description="Disordered" evidence="1">
    <location>
        <begin position="571"/>
        <end position="618"/>
    </location>
</feature>
<name>A0ABQ0L739_MYCCL</name>